<feature type="compositionally biased region" description="Polar residues" evidence="1">
    <location>
        <begin position="148"/>
        <end position="157"/>
    </location>
</feature>
<feature type="transmembrane region" description="Helical" evidence="2">
    <location>
        <begin position="213"/>
        <end position="235"/>
    </location>
</feature>
<gene>
    <name evidence="3" type="ORF">CC78DRAFT_536505</name>
</gene>
<feature type="compositionally biased region" description="Polar residues" evidence="1">
    <location>
        <begin position="128"/>
        <end position="140"/>
    </location>
</feature>
<feature type="compositionally biased region" description="Low complexity" evidence="1">
    <location>
        <begin position="64"/>
        <end position="73"/>
    </location>
</feature>
<evidence type="ECO:0000313" key="3">
    <source>
        <dbReference type="EMBL" id="KAF2260243.1"/>
    </source>
</evidence>
<keyword evidence="2" id="KW-1133">Transmembrane helix</keyword>
<evidence type="ECO:0000256" key="1">
    <source>
        <dbReference type="SAM" id="MobiDB-lite"/>
    </source>
</evidence>
<dbReference type="Proteomes" id="UP000800093">
    <property type="component" value="Unassembled WGS sequence"/>
</dbReference>
<accession>A0A9P4K147</accession>
<feature type="region of interest" description="Disordered" evidence="1">
    <location>
        <begin position="1"/>
        <end position="116"/>
    </location>
</feature>
<protein>
    <submittedName>
        <fullName evidence="3">Uncharacterized protein</fullName>
    </submittedName>
</protein>
<evidence type="ECO:0000256" key="2">
    <source>
        <dbReference type="SAM" id="Phobius"/>
    </source>
</evidence>
<keyword evidence="2" id="KW-0812">Transmembrane</keyword>
<reference evidence="4" key="1">
    <citation type="journal article" date="2020" name="Stud. Mycol.">
        <title>101 Dothideomycetes genomes: A test case for predicting lifestyles and emergence of pathogens.</title>
        <authorList>
            <person name="Haridas S."/>
            <person name="Albert R."/>
            <person name="Binder M."/>
            <person name="Bloem J."/>
            <person name="LaButti K."/>
            <person name="Salamov A."/>
            <person name="Andreopoulos B."/>
            <person name="Baker S."/>
            <person name="Barry K."/>
            <person name="Bills G."/>
            <person name="Bluhm B."/>
            <person name="Cannon C."/>
            <person name="Castanera R."/>
            <person name="Culley D."/>
            <person name="Daum C."/>
            <person name="Ezra D."/>
            <person name="Gonzalez J."/>
            <person name="Henrissat B."/>
            <person name="Kuo A."/>
            <person name="Liang C."/>
            <person name="Lipzen A."/>
            <person name="Lutzoni F."/>
            <person name="Magnuson J."/>
            <person name="Mondo S."/>
            <person name="Nolan M."/>
            <person name="Ohm R."/>
            <person name="Pangilinan J."/>
            <person name="Park H.-J."/>
            <person name="Ramirez L."/>
            <person name="Alfaro M."/>
            <person name="Sun H."/>
            <person name="Tritt A."/>
            <person name="Yoshinaga Y."/>
            <person name="Zwiers L.-H."/>
            <person name="Turgeon B."/>
            <person name="Goodwin S."/>
            <person name="Spatafora J."/>
            <person name="Crous P."/>
            <person name="Grigoriev I."/>
        </authorList>
    </citation>
    <scope>NUCLEOTIDE SEQUENCE [LARGE SCALE GENOMIC DNA]</scope>
    <source>
        <strain evidence="4">CBS 304.66</strain>
    </source>
</reference>
<keyword evidence="2" id="KW-0472">Membrane</keyword>
<comment type="caution">
    <text evidence="3">The sequence shown here is derived from an EMBL/GenBank/DDBJ whole genome shotgun (WGS) entry which is preliminary data.</text>
</comment>
<proteinExistence type="predicted"/>
<dbReference type="OrthoDB" id="4179406at2759"/>
<organism evidence="3 4">
    <name type="scientific">Lojkania enalia</name>
    <dbReference type="NCBI Taxonomy" id="147567"/>
    <lineage>
        <taxon>Eukaryota</taxon>
        <taxon>Fungi</taxon>
        <taxon>Dikarya</taxon>
        <taxon>Ascomycota</taxon>
        <taxon>Pezizomycotina</taxon>
        <taxon>Dothideomycetes</taxon>
        <taxon>Pleosporomycetidae</taxon>
        <taxon>Pleosporales</taxon>
        <taxon>Pleosporales incertae sedis</taxon>
        <taxon>Lojkania</taxon>
    </lineage>
</organism>
<sequence>MATSRSHRLQGSLGDSWGAAEYSSEGDASVHSASDMDSEYGSDNDLENQGDILEREDIPAPLLSRSTRGSSRTPQDTPVKTPGSHASQQTRSTKTTPMSKNRSFRSTPASQTMEPSFIMPSMYDSVEGFSNGSPLRNSQMRARKACQPSAQNRPGSMQSSPRLPRPQAPARPDQVEDPLGPWHYISLFCNHVVWPFLRYALSVLGYAADFVKPIFAAAIVLWILLLVLGSTSTFIQSSIRTALSPICIIPGSSYFLPFCGSSNYEPLDHISAFEEVVQVQSSFEDILQTSQDSYALPAAMKHSEASIRDLKTLVKYSKLPSRSQLEVEFQAFIDTAKEASSDLTKYNSRIGRTVDRVLSINTWTKRNLDGLASREASTGSLSRLLVALNPRNSFSATASLQRQIFDIYVDHVREIRQEIDILIQVAQALLLVLNNLDERLDLIHDLATRDGIALGRDHDKLLAQLWTKLGGNQASKNELRRNLGLLKELTRYREQAIRHVSTTLLKLQEINAELENLRDGVAAPEVLGMRDDMLLERCIDAVGMSLDRLEAARGEARMREKQATNKLIGNLEEEYALPGWKGEGMPAVSAKAKVGKK</sequence>
<evidence type="ECO:0000313" key="4">
    <source>
        <dbReference type="Proteomes" id="UP000800093"/>
    </source>
</evidence>
<keyword evidence="4" id="KW-1185">Reference proteome</keyword>
<feature type="compositionally biased region" description="Polar residues" evidence="1">
    <location>
        <begin position="74"/>
        <end position="114"/>
    </location>
</feature>
<dbReference type="AlphaFoldDB" id="A0A9P4K147"/>
<feature type="region of interest" description="Disordered" evidence="1">
    <location>
        <begin position="128"/>
        <end position="175"/>
    </location>
</feature>
<name>A0A9P4K147_9PLEO</name>
<dbReference type="EMBL" id="ML986686">
    <property type="protein sequence ID" value="KAF2260243.1"/>
    <property type="molecule type" value="Genomic_DNA"/>
</dbReference>
<feature type="compositionally biased region" description="Acidic residues" evidence="1">
    <location>
        <begin position="36"/>
        <end position="48"/>
    </location>
</feature>